<dbReference type="PANTHER" id="PTHR45648:SF22">
    <property type="entry name" value="GDSL LIPASE_ACYLHYDROLASE FAMILY PROTEIN (AFU_ORTHOLOGUE AFUA_4G14700)"/>
    <property type="match status" value="1"/>
</dbReference>
<dbReference type="Gene3D" id="3.40.50.1110">
    <property type="entry name" value="SGNH hydrolase"/>
    <property type="match status" value="1"/>
</dbReference>
<dbReference type="InterPro" id="IPR001087">
    <property type="entry name" value="GDSL"/>
</dbReference>
<dbReference type="GO" id="GO:0016788">
    <property type="term" value="F:hydrolase activity, acting on ester bonds"/>
    <property type="evidence" value="ECO:0007669"/>
    <property type="project" value="InterPro"/>
</dbReference>
<reference evidence="2 3" key="2">
    <citation type="submission" date="2016-03" db="EMBL/GenBank/DDBJ databases">
        <title>New uncultured bacterium of the family Gallionellaceae from acid mine drainage: description and reconstruction of genome based on metagenomic analysis of microbial community.</title>
        <authorList>
            <person name="Kadnikov V."/>
            <person name="Ivasenko D."/>
            <person name="Beletsky A."/>
            <person name="Mardanov A."/>
            <person name="Danilova E."/>
            <person name="Pimenov N."/>
            <person name="Karnachuk O."/>
            <person name="Ravin N."/>
        </authorList>
    </citation>
    <scope>NUCLEOTIDE SEQUENCE [LARGE SCALE GENOMIC DNA]</scope>
    <source>
        <strain evidence="2">ShG14-8</strain>
    </source>
</reference>
<proteinExistence type="predicted"/>
<gene>
    <name evidence="2" type="ORF">AWT59_0812</name>
</gene>
<dbReference type="Proteomes" id="UP000070578">
    <property type="component" value="Unassembled WGS sequence"/>
</dbReference>
<organism evidence="2 3">
    <name type="scientific">Candidatus Gallionella acididurans</name>
    <dbReference type="NCBI Taxonomy" id="1796491"/>
    <lineage>
        <taxon>Bacteria</taxon>
        <taxon>Pseudomonadati</taxon>
        <taxon>Pseudomonadota</taxon>
        <taxon>Betaproteobacteria</taxon>
        <taxon>Nitrosomonadales</taxon>
        <taxon>Gallionellaceae</taxon>
        <taxon>Gallionella</taxon>
    </lineage>
</organism>
<name>A0A139BVP7_9PROT</name>
<accession>A0A139BVP7</accession>
<dbReference type="AlphaFoldDB" id="A0A139BVP7"/>
<dbReference type="EMBL" id="LSLI01000012">
    <property type="protein sequence ID" value="KXS33056.1"/>
    <property type="molecule type" value="Genomic_DNA"/>
</dbReference>
<comment type="caution">
    <text evidence="2">The sequence shown here is derived from an EMBL/GenBank/DDBJ whole genome shotgun (WGS) entry which is preliminary data.</text>
</comment>
<evidence type="ECO:0000313" key="3">
    <source>
        <dbReference type="Proteomes" id="UP000070578"/>
    </source>
</evidence>
<dbReference type="Pfam" id="PF00657">
    <property type="entry name" value="Lipase_GDSL"/>
    <property type="match status" value="1"/>
</dbReference>
<dbReference type="PATRIC" id="fig|1796491.3.peg.884"/>
<reference evidence="2 3" key="1">
    <citation type="submission" date="2016-02" db="EMBL/GenBank/DDBJ databases">
        <authorList>
            <person name="Wen L."/>
            <person name="He K."/>
            <person name="Yang H."/>
        </authorList>
    </citation>
    <scope>NUCLEOTIDE SEQUENCE [LARGE SCALE GENOMIC DNA]</scope>
    <source>
        <strain evidence="2">ShG14-8</strain>
    </source>
</reference>
<protein>
    <submittedName>
        <fullName evidence="2">Putative lipase / esterase protein</fullName>
    </submittedName>
</protein>
<evidence type="ECO:0000256" key="1">
    <source>
        <dbReference type="ARBA" id="ARBA00022801"/>
    </source>
</evidence>
<dbReference type="SUPFAM" id="SSF52266">
    <property type="entry name" value="SGNH hydrolase"/>
    <property type="match status" value="1"/>
</dbReference>
<dbReference type="PROSITE" id="PS51257">
    <property type="entry name" value="PROKAR_LIPOPROTEIN"/>
    <property type="match status" value="1"/>
</dbReference>
<dbReference type="InterPro" id="IPR036514">
    <property type="entry name" value="SGNH_hydro_sf"/>
</dbReference>
<dbReference type="PANTHER" id="PTHR45648">
    <property type="entry name" value="GDSL LIPASE/ACYLHYDROLASE FAMILY PROTEIN (AFU_ORTHOLOGUE AFUA_4G14700)"/>
    <property type="match status" value="1"/>
</dbReference>
<dbReference type="CDD" id="cd01847">
    <property type="entry name" value="Triacylglycerol_lipase_like"/>
    <property type="match status" value="1"/>
</dbReference>
<sequence>MRQFKLGSALLVTMILAGCGGGSDVPAKPKFASQVSFGDSLSDVGSYNVGMVSGLGGGQFTINAASSVKAVTPTNWTEFTSLSLGLGMPCAAQTGLDNGSGAAPGTPAGTVVPVTNYPGCTGYAQGGSRVTLQPGIGNHLVTTGGFALTVPVATQISNHLATHATPNAPGKFTGNEIVLVMAGANDVFYQAASISAGLPAASGVAAVQTAATELANDVKSQIIGNGAKYVVVANIPDISVTPYGVSLGASVSLIDTLVTAFNAQLQADLPDSANVLNVDAYTASKDEVANAAKYNLTNVSATACNLNYPYNLLASSGVANSGSSLVCNAGNLNTNVSPTDHYLFADMVHPTPYGHLLFATYVLQAMTNKGWY</sequence>
<dbReference type="InterPro" id="IPR051058">
    <property type="entry name" value="GDSL_Est/Lipase"/>
</dbReference>
<evidence type="ECO:0000313" key="2">
    <source>
        <dbReference type="EMBL" id="KXS33056.1"/>
    </source>
</evidence>
<keyword evidence="1" id="KW-0378">Hydrolase</keyword>